<keyword evidence="2" id="KW-0472">Membrane</keyword>
<feature type="transmembrane region" description="Helical" evidence="2">
    <location>
        <begin position="44"/>
        <end position="63"/>
    </location>
</feature>
<feature type="region of interest" description="Disordered" evidence="1">
    <location>
        <begin position="278"/>
        <end position="300"/>
    </location>
</feature>
<comment type="caution">
    <text evidence="4">The sequence shown here is derived from an EMBL/GenBank/DDBJ whole genome shotgun (WGS) entry which is preliminary data.</text>
</comment>
<dbReference type="Pfam" id="PF20152">
    <property type="entry name" value="DUF6534"/>
    <property type="match status" value="1"/>
</dbReference>
<dbReference type="PANTHER" id="PTHR40465">
    <property type="entry name" value="CHROMOSOME 1, WHOLE GENOME SHOTGUN SEQUENCE"/>
    <property type="match status" value="1"/>
</dbReference>
<protein>
    <recommendedName>
        <fullName evidence="3">DUF6534 domain-containing protein</fullName>
    </recommendedName>
</protein>
<evidence type="ECO:0000256" key="2">
    <source>
        <dbReference type="SAM" id="Phobius"/>
    </source>
</evidence>
<dbReference type="AlphaFoldDB" id="A0AAD6YZN1"/>
<dbReference type="InterPro" id="IPR045339">
    <property type="entry name" value="DUF6534"/>
</dbReference>
<gene>
    <name evidence="4" type="ORF">DFH08DRAFT_978021</name>
</gene>
<proteinExistence type="predicted"/>
<keyword evidence="5" id="KW-1185">Reference proteome</keyword>
<name>A0AAD6YZN1_9AGAR</name>
<accession>A0AAD6YZN1</accession>
<feature type="transmembrane region" description="Helical" evidence="2">
    <location>
        <begin position="115"/>
        <end position="138"/>
    </location>
</feature>
<keyword evidence="2" id="KW-1133">Transmembrane helix</keyword>
<dbReference type="Proteomes" id="UP001218218">
    <property type="component" value="Unassembled WGS sequence"/>
</dbReference>
<sequence>MKGLVAAAWTLDLVQLVLICQSVYHYLARNWGNQNVLGYSTLELGMHLVPLTGATLLCQGFFLRRVWRFSKNLPLTLFLAAACLTTGVIDIIMAIQTVSNLSLNTVLSHKFSAEVISVFAVGAAVDLAIAAILCWYLARELTIFDRINNLVARLIQYTVATGLITSLLALGCLIAYVAAPDGLIFMAMHFSLGRMYTNALLATLNSRKVLRKQLAPPTLRWSRPTEHSVPAFTHQSELATQETQEFQLKDVRELRDERTALNSIVISTNDAFSTRLTGVAGGGEGGGHEEDVRELHLEEW</sequence>
<dbReference type="PANTHER" id="PTHR40465:SF1">
    <property type="entry name" value="DUF6534 DOMAIN-CONTAINING PROTEIN"/>
    <property type="match status" value="1"/>
</dbReference>
<feature type="compositionally biased region" description="Basic and acidic residues" evidence="1">
    <location>
        <begin position="286"/>
        <end position="300"/>
    </location>
</feature>
<feature type="domain" description="DUF6534" evidence="3">
    <location>
        <begin position="123"/>
        <end position="208"/>
    </location>
</feature>
<organism evidence="4 5">
    <name type="scientific">Mycena albidolilacea</name>
    <dbReference type="NCBI Taxonomy" id="1033008"/>
    <lineage>
        <taxon>Eukaryota</taxon>
        <taxon>Fungi</taxon>
        <taxon>Dikarya</taxon>
        <taxon>Basidiomycota</taxon>
        <taxon>Agaricomycotina</taxon>
        <taxon>Agaricomycetes</taxon>
        <taxon>Agaricomycetidae</taxon>
        <taxon>Agaricales</taxon>
        <taxon>Marasmiineae</taxon>
        <taxon>Mycenaceae</taxon>
        <taxon>Mycena</taxon>
    </lineage>
</organism>
<evidence type="ECO:0000259" key="3">
    <source>
        <dbReference type="Pfam" id="PF20152"/>
    </source>
</evidence>
<dbReference type="EMBL" id="JARIHO010000118">
    <property type="protein sequence ID" value="KAJ7302296.1"/>
    <property type="molecule type" value="Genomic_DNA"/>
</dbReference>
<keyword evidence="2" id="KW-0812">Transmembrane</keyword>
<evidence type="ECO:0000313" key="5">
    <source>
        <dbReference type="Proteomes" id="UP001218218"/>
    </source>
</evidence>
<feature type="transmembrane region" description="Helical" evidence="2">
    <location>
        <begin position="150"/>
        <end position="177"/>
    </location>
</feature>
<evidence type="ECO:0000256" key="1">
    <source>
        <dbReference type="SAM" id="MobiDB-lite"/>
    </source>
</evidence>
<reference evidence="4" key="1">
    <citation type="submission" date="2023-03" db="EMBL/GenBank/DDBJ databases">
        <title>Massive genome expansion in bonnet fungi (Mycena s.s.) driven by repeated elements and novel gene families across ecological guilds.</title>
        <authorList>
            <consortium name="Lawrence Berkeley National Laboratory"/>
            <person name="Harder C.B."/>
            <person name="Miyauchi S."/>
            <person name="Viragh M."/>
            <person name="Kuo A."/>
            <person name="Thoen E."/>
            <person name="Andreopoulos B."/>
            <person name="Lu D."/>
            <person name="Skrede I."/>
            <person name="Drula E."/>
            <person name="Henrissat B."/>
            <person name="Morin E."/>
            <person name="Kohler A."/>
            <person name="Barry K."/>
            <person name="LaButti K."/>
            <person name="Morin E."/>
            <person name="Salamov A."/>
            <person name="Lipzen A."/>
            <person name="Mereny Z."/>
            <person name="Hegedus B."/>
            <person name="Baldrian P."/>
            <person name="Stursova M."/>
            <person name="Weitz H."/>
            <person name="Taylor A."/>
            <person name="Grigoriev I.V."/>
            <person name="Nagy L.G."/>
            <person name="Martin F."/>
            <person name="Kauserud H."/>
        </authorList>
    </citation>
    <scope>NUCLEOTIDE SEQUENCE</scope>
    <source>
        <strain evidence="4">CBHHK002</strain>
    </source>
</reference>
<feature type="transmembrane region" description="Helical" evidence="2">
    <location>
        <begin position="75"/>
        <end position="95"/>
    </location>
</feature>
<evidence type="ECO:0000313" key="4">
    <source>
        <dbReference type="EMBL" id="KAJ7302296.1"/>
    </source>
</evidence>